<reference evidence="2" key="2">
    <citation type="submission" date="2020-11" db="EMBL/GenBank/DDBJ databases">
        <authorList>
            <person name="McCartney M.A."/>
            <person name="Auch B."/>
            <person name="Kono T."/>
            <person name="Mallez S."/>
            <person name="Becker A."/>
            <person name="Gohl D.M."/>
            <person name="Silverstein K.A.T."/>
            <person name="Koren S."/>
            <person name="Bechman K.B."/>
            <person name="Herman A."/>
            <person name="Abrahante J.E."/>
            <person name="Garbe J."/>
        </authorList>
    </citation>
    <scope>NUCLEOTIDE SEQUENCE</scope>
    <source>
        <strain evidence="2">Duluth1</strain>
        <tissue evidence="2">Whole animal</tissue>
    </source>
</reference>
<name>A0A9D4LBG1_DREPO</name>
<accession>A0A9D4LBG1</accession>
<keyword evidence="3" id="KW-1185">Reference proteome</keyword>
<evidence type="ECO:0000313" key="3">
    <source>
        <dbReference type="Proteomes" id="UP000828390"/>
    </source>
</evidence>
<reference evidence="2" key="1">
    <citation type="journal article" date="2019" name="bioRxiv">
        <title>The Genome of the Zebra Mussel, Dreissena polymorpha: A Resource for Invasive Species Research.</title>
        <authorList>
            <person name="McCartney M.A."/>
            <person name="Auch B."/>
            <person name="Kono T."/>
            <person name="Mallez S."/>
            <person name="Zhang Y."/>
            <person name="Obille A."/>
            <person name="Becker A."/>
            <person name="Abrahante J.E."/>
            <person name="Garbe J."/>
            <person name="Badalamenti J.P."/>
            <person name="Herman A."/>
            <person name="Mangelson H."/>
            <person name="Liachko I."/>
            <person name="Sullivan S."/>
            <person name="Sone E.D."/>
            <person name="Koren S."/>
            <person name="Silverstein K.A.T."/>
            <person name="Beckman K.B."/>
            <person name="Gohl D.M."/>
        </authorList>
    </citation>
    <scope>NUCLEOTIDE SEQUENCE</scope>
    <source>
        <strain evidence="2">Duluth1</strain>
        <tissue evidence="2">Whole animal</tissue>
    </source>
</reference>
<feature type="compositionally biased region" description="Basic and acidic residues" evidence="1">
    <location>
        <begin position="1"/>
        <end position="16"/>
    </location>
</feature>
<gene>
    <name evidence="2" type="ORF">DPMN_097273</name>
</gene>
<evidence type="ECO:0000313" key="2">
    <source>
        <dbReference type="EMBL" id="KAH3854724.1"/>
    </source>
</evidence>
<protein>
    <submittedName>
        <fullName evidence="2">Uncharacterized protein</fullName>
    </submittedName>
</protein>
<dbReference type="Proteomes" id="UP000828390">
    <property type="component" value="Unassembled WGS sequence"/>
</dbReference>
<comment type="caution">
    <text evidence="2">The sequence shown here is derived from an EMBL/GenBank/DDBJ whole genome shotgun (WGS) entry which is preliminary data.</text>
</comment>
<sequence>MREVDSVQHSKCERPTRFNTASSRGGLGSTQPMRGVDSVQHSKCERPTRFNTASSRGGLGST</sequence>
<dbReference type="AlphaFoldDB" id="A0A9D4LBG1"/>
<proteinExistence type="predicted"/>
<evidence type="ECO:0000256" key="1">
    <source>
        <dbReference type="SAM" id="MobiDB-lite"/>
    </source>
</evidence>
<dbReference type="EMBL" id="JAIWYP010000003">
    <property type="protein sequence ID" value="KAH3854724.1"/>
    <property type="molecule type" value="Genomic_DNA"/>
</dbReference>
<feature type="region of interest" description="Disordered" evidence="1">
    <location>
        <begin position="1"/>
        <end position="62"/>
    </location>
</feature>
<organism evidence="2 3">
    <name type="scientific">Dreissena polymorpha</name>
    <name type="common">Zebra mussel</name>
    <name type="synonym">Mytilus polymorpha</name>
    <dbReference type="NCBI Taxonomy" id="45954"/>
    <lineage>
        <taxon>Eukaryota</taxon>
        <taxon>Metazoa</taxon>
        <taxon>Spiralia</taxon>
        <taxon>Lophotrochozoa</taxon>
        <taxon>Mollusca</taxon>
        <taxon>Bivalvia</taxon>
        <taxon>Autobranchia</taxon>
        <taxon>Heteroconchia</taxon>
        <taxon>Euheterodonta</taxon>
        <taxon>Imparidentia</taxon>
        <taxon>Neoheterodontei</taxon>
        <taxon>Myida</taxon>
        <taxon>Dreissenoidea</taxon>
        <taxon>Dreissenidae</taxon>
        <taxon>Dreissena</taxon>
    </lineage>
</organism>